<dbReference type="SMART" id="SM00388">
    <property type="entry name" value="HisKA"/>
    <property type="match status" value="1"/>
</dbReference>
<comment type="caution">
    <text evidence="12">The sequence shown here is derived from an EMBL/GenBank/DDBJ whole genome shotgun (WGS) entry which is preliminary data.</text>
</comment>
<dbReference type="AlphaFoldDB" id="A0A9D2Q4Q3"/>
<protein>
    <recommendedName>
        <fullName evidence="3">histidine kinase</fullName>
        <ecNumber evidence="3">2.7.13.3</ecNumber>
    </recommendedName>
</protein>
<dbReference type="EMBL" id="DWWA01000008">
    <property type="protein sequence ID" value="HJC71405.1"/>
    <property type="molecule type" value="Genomic_DNA"/>
</dbReference>
<dbReference type="Gene3D" id="3.30.565.10">
    <property type="entry name" value="Histidine kinase-like ATPase, C-terminal domain"/>
    <property type="match status" value="1"/>
</dbReference>
<dbReference type="CDD" id="cd00082">
    <property type="entry name" value="HisKA"/>
    <property type="match status" value="1"/>
</dbReference>
<dbReference type="Gene3D" id="6.10.340.10">
    <property type="match status" value="1"/>
</dbReference>
<keyword evidence="7" id="KW-0902">Two-component regulatory system</keyword>
<dbReference type="PROSITE" id="PS50885">
    <property type="entry name" value="HAMP"/>
    <property type="match status" value="1"/>
</dbReference>
<organism evidence="12 13">
    <name type="scientific">Candidatus Ruthenibacterium merdavium</name>
    <dbReference type="NCBI Taxonomy" id="2838752"/>
    <lineage>
        <taxon>Bacteria</taxon>
        <taxon>Bacillati</taxon>
        <taxon>Bacillota</taxon>
        <taxon>Clostridia</taxon>
        <taxon>Eubacteriales</taxon>
        <taxon>Oscillospiraceae</taxon>
        <taxon>Ruthenibacterium</taxon>
    </lineage>
</organism>
<dbReference type="Pfam" id="PF00672">
    <property type="entry name" value="HAMP"/>
    <property type="match status" value="1"/>
</dbReference>
<evidence type="ECO:0000256" key="4">
    <source>
        <dbReference type="ARBA" id="ARBA00022553"/>
    </source>
</evidence>
<evidence type="ECO:0000256" key="1">
    <source>
        <dbReference type="ARBA" id="ARBA00000085"/>
    </source>
</evidence>
<dbReference type="InterPro" id="IPR003661">
    <property type="entry name" value="HisK_dim/P_dom"/>
</dbReference>
<dbReference type="SUPFAM" id="SSF55874">
    <property type="entry name" value="ATPase domain of HSP90 chaperone/DNA topoisomerase II/histidine kinase"/>
    <property type="match status" value="1"/>
</dbReference>
<dbReference type="GO" id="GO:0016020">
    <property type="term" value="C:membrane"/>
    <property type="evidence" value="ECO:0007669"/>
    <property type="project" value="UniProtKB-SubCell"/>
</dbReference>
<evidence type="ECO:0000256" key="6">
    <source>
        <dbReference type="ARBA" id="ARBA00022777"/>
    </source>
</evidence>
<dbReference type="InterPro" id="IPR004358">
    <property type="entry name" value="Sig_transdc_His_kin-like_C"/>
</dbReference>
<name>A0A9D2Q4Q3_9FIRM</name>
<dbReference type="InterPro" id="IPR036890">
    <property type="entry name" value="HATPase_C_sf"/>
</dbReference>
<dbReference type="InterPro" id="IPR050736">
    <property type="entry name" value="Sensor_HK_Regulatory"/>
</dbReference>
<dbReference type="EC" id="2.7.13.3" evidence="3"/>
<keyword evidence="9" id="KW-1133">Transmembrane helix</keyword>
<keyword evidence="5" id="KW-0808">Transferase</keyword>
<feature type="transmembrane region" description="Helical" evidence="9">
    <location>
        <begin position="206"/>
        <end position="226"/>
    </location>
</feature>
<gene>
    <name evidence="12" type="ORF">H9698_01245</name>
</gene>
<reference evidence="12" key="1">
    <citation type="journal article" date="2021" name="PeerJ">
        <title>Extensive microbial diversity within the chicken gut microbiome revealed by metagenomics and culture.</title>
        <authorList>
            <person name="Gilroy R."/>
            <person name="Ravi A."/>
            <person name="Getino M."/>
            <person name="Pursley I."/>
            <person name="Horton D.L."/>
            <person name="Alikhan N.F."/>
            <person name="Baker D."/>
            <person name="Gharbi K."/>
            <person name="Hall N."/>
            <person name="Watson M."/>
            <person name="Adriaenssens E.M."/>
            <person name="Foster-Nyarko E."/>
            <person name="Jarju S."/>
            <person name="Secka A."/>
            <person name="Antonio M."/>
            <person name="Oren A."/>
            <person name="Chaudhuri R.R."/>
            <person name="La Ragione R."/>
            <person name="Hildebrand F."/>
            <person name="Pallen M.J."/>
        </authorList>
    </citation>
    <scope>NUCLEOTIDE SEQUENCE</scope>
    <source>
        <strain evidence="12">5933</strain>
    </source>
</reference>
<evidence type="ECO:0000256" key="2">
    <source>
        <dbReference type="ARBA" id="ARBA00004370"/>
    </source>
</evidence>
<keyword evidence="9" id="KW-0812">Transmembrane</keyword>
<proteinExistence type="predicted"/>
<dbReference type="Gene3D" id="1.10.287.130">
    <property type="match status" value="1"/>
</dbReference>
<evidence type="ECO:0000256" key="9">
    <source>
        <dbReference type="SAM" id="Phobius"/>
    </source>
</evidence>
<dbReference type="InterPro" id="IPR005467">
    <property type="entry name" value="His_kinase_dom"/>
</dbReference>
<evidence type="ECO:0000256" key="5">
    <source>
        <dbReference type="ARBA" id="ARBA00022679"/>
    </source>
</evidence>
<comment type="catalytic activity">
    <reaction evidence="1">
        <text>ATP + protein L-histidine = ADP + protein N-phospho-L-histidine.</text>
        <dbReference type="EC" id="2.7.13.3"/>
    </reaction>
</comment>
<evidence type="ECO:0000313" key="13">
    <source>
        <dbReference type="Proteomes" id="UP000823918"/>
    </source>
</evidence>
<keyword evidence="6 12" id="KW-0418">Kinase</keyword>
<keyword evidence="4" id="KW-0597">Phosphoprotein</keyword>
<dbReference type="InterPro" id="IPR003660">
    <property type="entry name" value="HAMP_dom"/>
</dbReference>
<dbReference type="Proteomes" id="UP000823918">
    <property type="component" value="Unassembled WGS sequence"/>
</dbReference>
<evidence type="ECO:0000256" key="7">
    <source>
        <dbReference type="ARBA" id="ARBA00023012"/>
    </source>
</evidence>
<evidence type="ECO:0000256" key="8">
    <source>
        <dbReference type="SAM" id="MobiDB-lite"/>
    </source>
</evidence>
<accession>A0A9D2Q4Q3</accession>
<evidence type="ECO:0000256" key="3">
    <source>
        <dbReference type="ARBA" id="ARBA00012438"/>
    </source>
</evidence>
<dbReference type="FunFam" id="1.10.287.130:FF:000001">
    <property type="entry name" value="Two-component sensor histidine kinase"/>
    <property type="match status" value="1"/>
</dbReference>
<dbReference type="GO" id="GO:0000155">
    <property type="term" value="F:phosphorelay sensor kinase activity"/>
    <property type="evidence" value="ECO:0007669"/>
    <property type="project" value="InterPro"/>
</dbReference>
<dbReference type="SUPFAM" id="SSF158472">
    <property type="entry name" value="HAMP domain-like"/>
    <property type="match status" value="1"/>
</dbReference>
<evidence type="ECO:0000313" key="12">
    <source>
        <dbReference type="EMBL" id="HJC71405.1"/>
    </source>
</evidence>
<dbReference type="Pfam" id="PF02518">
    <property type="entry name" value="HATPase_c"/>
    <property type="match status" value="1"/>
</dbReference>
<dbReference type="PROSITE" id="PS50109">
    <property type="entry name" value="HIS_KIN"/>
    <property type="match status" value="1"/>
</dbReference>
<dbReference type="CDD" id="cd00075">
    <property type="entry name" value="HATPase"/>
    <property type="match status" value="1"/>
</dbReference>
<evidence type="ECO:0000259" key="10">
    <source>
        <dbReference type="PROSITE" id="PS50109"/>
    </source>
</evidence>
<feature type="region of interest" description="Disordered" evidence="8">
    <location>
        <begin position="504"/>
        <end position="536"/>
    </location>
</feature>
<dbReference type="InterPro" id="IPR003594">
    <property type="entry name" value="HATPase_dom"/>
</dbReference>
<reference evidence="12" key="2">
    <citation type="submission" date="2021-04" db="EMBL/GenBank/DDBJ databases">
        <authorList>
            <person name="Gilroy R."/>
        </authorList>
    </citation>
    <scope>NUCLEOTIDE SEQUENCE</scope>
    <source>
        <strain evidence="12">5933</strain>
    </source>
</reference>
<dbReference type="SMART" id="SM00387">
    <property type="entry name" value="HATPase_c"/>
    <property type="match status" value="1"/>
</dbReference>
<dbReference type="PANTHER" id="PTHR43711:SF1">
    <property type="entry name" value="HISTIDINE KINASE 1"/>
    <property type="match status" value="1"/>
</dbReference>
<dbReference type="PANTHER" id="PTHR43711">
    <property type="entry name" value="TWO-COMPONENT HISTIDINE KINASE"/>
    <property type="match status" value="1"/>
</dbReference>
<dbReference type="CDD" id="cd06225">
    <property type="entry name" value="HAMP"/>
    <property type="match status" value="1"/>
</dbReference>
<sequence>MKRKQQAHGQACACPVLTPSITLKLTLFMVGLIGLLLALVWVLNVQLLEFFYNNRILSDLNRTADAFVELVDTAGKVEGGKPGLDYSEDFLEHFYEKDYEALLAGKCIEVANPQGQWVFGGHFLASNACLIHPVEQSMFGGEKISWDNKNSAALRVRTQQLGDDHFTIENGSERQKVVCRRTQSGYTVIVSTDLERIGQAGQVIGLQMPVIAAVLLLFAVAGAYWFSRWFTRPVMQLSHAAREMARGNYNVRVTPCGNDEIGMLAQDFNAMAGEVARANELQRDLIANVSHDLRTPLTLIKGYAETMRDINGDDPEKRNEQLEIIVDETDRLSALVNSVMDLSKYSSGTIKPNKVLFDLAQMCDEVGCRYENICEQSGCHLQIEADKECMVYADPDSLQRVIHNLLANALHHVGEDGFLALRAIPQESGAVRVEVEDHGAGIPKEDLPYIFDKYYRSRADAGKVGTGLGLSITKAILVSHGFGFGVASEPGKGSTFWFETLPVRPAAKPAPKKPERIGKMPKKEPEKEPENPTQTP</sequence>
<feature type="domain" description="Histidine kinase" evidence="10">
    <location>
        <begin position="288"/>
        <end position="504"/>
    </location>
</feature>
<dbReference type="Pfam" id="PF00512">
    <property type="entry name" value="HisKA"/>
    <property type="match status" value="1"/>
</dbReference>
<dbReference type="PRINTS" id="PR00344">
    <property type="entry name" value="BCTRLSENSOR"/>
</dbReference>
<comment type="subcellular location">
    <subcellularLocation>
        <location evidence="2">Membrane</location>
    </subcellularLocation>
</comment>
<feature type="compositionally biased region" description="Basic and acidic residues" evidence="8">
    <location>
        <begin position="512"/>
        <end position="530"/>
    </location>
</feature>
<dbReference type="InterPro" id="IPR036097">
    <property type="entry name" value="HisK_dim/P_sf"/>
</dbReference>
<keyword evidence="9" id="KW-0472">Membrane</keyword>
<dbReference type="SUPFAM" id="SSF47384">
    <property type="entry name" value="Homodimeric domain of signal transducing histidine kinase"/>
    <property type="match status" value="1"/>
</dbReference>
<dbReference type="SMART" id="SM00304">
    <property type="entry name" value="HAMP"/>
    <property type="match status" value="1"/>
</dbReference>
<feature type="domain" description="HAMP" evidence="11">
    <location>
        <begin position="228"/>
        <end position="280"/>
    </location>
</feature>
<feature type="transmembrane region" description="Helical" evidence="9">
    <location>
        <begin position="21"/>
        <end position="43"/>
    </location>
</feature>
<evidence type="ECO:0000259" key="11">
    <source>
        <dbReference type="PROSITE" id="PS50885"/>
    </source>
</evidence>